<dbReference type="EMBL" id="ABIA03000002">
    <property type="protein sequence ID" value="EDQ32574.2"/>
    <property type="molecule type" value="Genomic_DNA"/>
</dbReference>
<evidence type="ECO:0000313" key="3">
    <source>
        <dbReference type="Proteomes" id="UP000004291"/>
    </source>
</evidence>
<name>A9DAI7_HOEPD</name>
<dbReference type="AlphaFoldDB" id="A9DAI7"/>
<evidence type="ECO:0000313" key="2">
    <source>
        <dbReference type="EMBL" id="EDQ32574.2"/>
    </source>
</evidence>
<proteinExistence type="predicted"/>
<keyword evidence="3" id="KW-1185">Reference proteome</keyword>
<dbReference type="STRING" id="411684.HPDFL43_03486"/>
<accession>A9DAI7</accession>
<dbReference type="eggNOG" id="ENOG5033A6Y">
    <property type="taxonomic scope" value="Bacteria"/>
</dbReference>
<reference evidence="2 3" key="1">
    <citation type="submission" date="2007-10" db="EMBL/GenBank/DDBJ databases">
        <authorList>
            <person name="Wagner-Dobler I."/>
            <person name="Ferriera S."/>
            <person name="Johnson J."/>
            <person name="Kravitz S."/>
            <person name="Beeson K."/>
            <person name="Sutton G."/>
            <person name="Rogers Y.-H."/>
            <person name="Friedman R."/>
            <person name="Frazier M."/>
            <person name="Venter J.C."/>
        </authorList>
    </citation>
    <scope>NUCLEOTIDE SEQUENCE [LARGE SCALE GENOMIC DNA]</scope>
    <source>
        <strain evidence="2 3">DFL-43</strain>
    </source>
</reference>
<keyword evidence="1" id="KW-0812">Transmembrane</keyword>
<dbReference type="Proteomes" id="UP000004291">
    <property type="component" value="Chromosome"/>
</dbReference>
<organism evidence="2 3">
    <name type="scientific">Hoeflea phototrophica (strain DSM 17068 / NCIMB 14078 / DFL-43)</name>
    <dbReference type="NCBI Taxonomy" id="411684"/>
    <lineage>
        <taxon>Bacteria</taxon>
        <taxon>Pseudomonadati</taxon>
        <taxon>Pseudomonadota</taxon>
        <taxon>Alphaproteobacteria</taxon>
        <taxon>Hyphomicrobiales</taxon>
        <taxon>Rhizobiaceae</taxon>
        <taxon>Hoeflea</taxon>
    </lineage>
</organism>
<comment type="caution">
    <text evidence="2">The sequence shown here is derived from an EMBL/GenBank/DDBJ whole genome shotgun (WGS) entry which is preliminary data.</text>
</comment>
<keyword evidence="1" id="KW-0472">Membrane</keyword>
<dbReference type="HOGENOM" id="CLU_209145_0_0_5"/>
<protein>
    <recommendedName>
        <fullName evidence="4">CoxF protein</fullName>
    </recommendedName>
</protein>
<evidence type="ECO:0008006" key="4">
    <source>
        <dbReference type="Google" id="ProtNLM"/>
    </source>
</evidence>
<feature type="transmembrane region" description="Helical" evidence="1">
    <location>
        <begin position="19"/>
        <end position="40"/>
    </location>
</feature>
<sequence length="49" mass="5464">MDQVELTEQQKKARRSRSVALAVVLALLVIIFYAVTIVKIGPSILDRPL</sequence>
<keyword evidence="1" id="KW-1133">Transmembrane helix</keyword>
<evidence type="ECO:0000256" key="1">
    <source>
        <dbReference type="SAM" id="Phobius"/>
    </source>
</evidence>
<dbReference type="RefSeq" id="WP_169743232.1">
    <property type="nucleotide sequence ID" value="NZ_CM002917.1"/>
</dbReference>
<gene>
    <name evidence="2" type="ORF">HPDFL43_03486</name>
</gene>
<reference evidence="2 3" key="2">
    <citation type="submission" date="2012-06" db="EMBL/GenBank/DDBJ databases">
        <authorList>
            <person name="Fiebig A."/>
        </authorList>
    </citation>
    <scope>NUCLEOTIDE SEQUENCE [LARGE SCALE GENOMIC DNA]</scope>
    <source>
        <strain evidence="2 3">DFL-43</strain>
    </source>
</reference>